<accession>A0A1H7FIR6</accession>
<proteinExistence type="predicted"/>
<dbReference type="AlphaFoldDB" id="A0A1H7FIR6"/>
<gene>
    <name evidence="1" type="ORF">SAMN04488008_101141</name>
</gene>
<organism evidence="1 2">
    <name type="scientific">Maribacter orientalis</name>
    <dbReference type="NCBI Taxonomy" id="228957"/>
    <lineage>
        <taxon>Bacteria</taxon>
        <taxon>Pseudomonadati</taxon>
        <taxon>Bacteroidota</taxon>
        <taxon>Flavobacteriia</taxon>
        <taxon>Flavobacteriales</taxon>
        <taxon>Flavobacteriaceae</taxon>
        <taxon>Maribacter</taxon>
    </lineage>
</organism>
<protein>
    <submittedName>
        <fullName evidence="1">Uncharacterized protein</fullName>
    </submittedName>
</protein>
<dbReference type="Proteomes" id="UP000198990">
    <property type="component" value="Unassembled WGS sequence"/>
</dbReference>
<reference evidence="2" key="1">
    <citation type="submission" date="2016-10" db="EMBL/GenBank/DDBJ databases">
        <authorList>
            <person name="Varghese N."/>
            <person name="Submissions S."/>
        </authorList>
    </citation>
    <scope>NUCLEOTIDE SEQUENCE [LARGE SCALE GENOMIC DNA]</scope>
    <source>
        <strain evidence="2">DSM 16471</strain>
    </source>
</reference>
<name>A0A1H7FIR6_9FLAO</name>
<dbReference type="STRING" id="228957.SAMN04488008_101141"/>
<keyword evidence="2" id="KW-1185">Reference proteome</keyword>
<evidence type="ECO:0000313" key="1">
    <source>
        <dbReference type="EMBL" id="SEK25147.1"/>
    </source>
</evidence>
<evidence type="ECO:0000313" key="2">
    <source>
        <dbReference type="Proteomes" id="UP000198990"/>
    </source>
</evidence>
<dbReference type="RefSeq" id="WP_143057758.1">
    <property type="nucleotide sequence ID" value="NZ_FNZN01000001.1"/>
</dbReference>
<sequence>MIHYFLLVPFSKEYHKELYVHLRVMSERKSISKEDMNLLFLTDSVYEMERHLKEHAVKDLGLLKKKWWFGETTPKRT</sequence>
<dbReference type="EMBL" id="FNZN01000001">
    <property type="protein sequence ID" value="SEK25147.1"/>
    <property type="molecule type" value="Genomic_DNA"/>
</dbReference>